<evidence type="ECO:0000256" key="5">
    <source>
        <dbReference type="ARBA" id="ARBA00023002"/>
    </source>
</evidence>
<evidence type="ECO:0000313" key="11">
    <source>
        <dbReference type="Proteomes" id="UP000177235"/>
    </source>
</evidence>
<dbReference type="InterPro" id="IPR022675">
    <property type="entry name" value="G6P_DH_C"/>
</dbReference>
<evidence type="ECO:0000259" key="9">
    <source>
        <dbReference type="Pfam" id="PF02781"/>
    </source>
</evidence>
<evidence type="ECO:0000256" key="1">
    <source>
        <dbReference type="ARBA" id="ARBA00004937"/>
    </source>
</evidence>
<dbReference type="InterPro" id="IPR001282">
    <property type="entry name" value="G6P_DH"/>
</dbReference>
<accession>A0A1F5QC55</accession>
<dbReference type="GO" id="GO:0006006">
    <property type="term" value="P:glucose metabolic process"/>
    <property type="evidence" value="ECO:0007669"/>
    <property type="project" value="UniProtKB-KW"/>
</dbReference>
<dbReference type="Gene3D" id="3.30.360.10">
    <property type="entry name" value="Dihydrodipicolinate Reductase, domain 2"/>
    <property type="match status" value="1"/>
</dbReference>
<dbReference type="InterPro" id="IPR019796">
    <property type="entry name" value="G6P_DH_AS"/>
</dbReference>
<feature type="domain" description="Glucose-6-phosphate dehydrogenase NAD-binding" evidence="8">
    <location>
        <begin position="15"/>
        <end position="190"/>
    </location>
</feature>
<comment type="similarity">
    <text evidence="2 7">Belongs to the glucose-6-phosphate dehydrogenase family.</text>
</comment>
<sequence>MKQSAKELLDPTNLVIFGATGDLSRGRLIPALYRLHERKLLPRSFHIIGFARSEFSHEEFRSQVKISSEEWQAFAKKIFYSPGNFGNDRDFTKLANFLTKLESKKHNCANRLFYFATLPSHYPTISHALDKSGLLKGCAIHKRQTRVVLEKPFGADLPSARKLDKTLNSYFSEDQIYRIDHYLGKETVQNLLTVRFANSIFEPLWNKNFIDHIQISALEERGIDRRGAFYEQTGAIRDFMQNHLMQLLAHIAMEPPQDLSTESIRDERAKVIKAIKMPTAADLKEALAIGQFEGYRKEPDVHPRSRTETYAAVKLFVDNERWMGVPFYLRTGKKLKSKFTEVSIHFKKSSPDIFQMNSEIPNVLSFEIHPNEGIFLNISAKDPGFGIRLHPVTMELGYHSAFQGEFPEAYERLLLDFIEGDQRLFTRGDEIEHSWKYIDEVEKYITKTMPRVEIYRPGSWGPNTAEQLMKKDKKQWHIA</sequence>
<comment type="catalytic activity">
    <reaction evidence="7">
        <text>D-glucose 6-phosphate + NADP(+) = 6-phospho-D-glucono-1,5-lactone + NADPH + H(+)</text>
        <dbReference type="Rhea" id="RHEA:15841"/>
        <dbReference type="ChEBI" id="CHEBI:15378"/>
        <dbReference type="ChEBI" id="CHEBI:57783"/>
        <dbReference type="ChEBI" id="CHEBI:57955"/>
        <dbReference type="ChEBI" id="CHEBI:58349"/>
        <dbReference type="ChEBI" id="CHEBI:61548"/>
        <dbReference type="EC" id="1.1.1.49"/>
    </reaction>
</comment>
<evidence type="ECO:0000256" key="4">
    <source>
        <dbReference type="ARBA" id="ARBA00022857"/>
    </source>
</evidence>
<evidence type="ECO:0000256" key="3">
    <source>
        <dbReference type="ARBA" id="ARBA00022526"/>
    </source>
</evidence>
<evidence type="ECO:0000259" key="8">
    <source>
        <dbReference type="Pfam" id="PF00479"/>
    </source>
</evidence>
<evidence type="ECO:0000256" key="2">
    <source>
        <dbReference type="ARBA" id="ARBA00009975"/>
    </source>
</evidence>
<dbReference type="Pfam" id="PF02781">
    <property type="entry name" value="G6PD_C"/>
    <property type="match status" value="1"/>
</dbReference>
<feature type="binding site" evidence="7">
    <location>
        <position position="219"/>
    </location>
    <ligand>
        <name>substrate</name>
    </ligand>
</feature>
<feature type="active site" description="Proton acceptor" evidence="7">
    <location>
        <position position="243"/>
    </location>
</feature>
<dbReference type="InterPro" id="IPR036291">
    <property type="entry name" value="NAD(P)-bd_dom_sf"/>
</dbReference>
<proteinExistence type="inferred from homology"/>
<dbReference type="PRINTS" id="PR00079">
    <property type="entry name" value="G6PDHDRGNASE"/>
</dbReference>
<name>A0A1F5QC55_9BACT</name>
<feature type="binding site" evidence="7">
    <location>
        <position position="52"/>
    </location>
    <ligand>
        <name>NADP(+)</name>
        <dbReference type="ChEBI" id="CHEBI:58349"/>
    </ligand>
</feature>
<feature type="binding site" evidence="7">
    <location>
        <position position="185"/>
    </location>
    <ligand>
        <name>substrate</name>
    </ligand>
</feature>
<feature type="binding site" evidence="7">
    <location>
        <position position="238"/>
    </location>
    <ligand>
        <name>substrate</name>
    </ligand>
</feature>
<dbReference type="GO" id="GO:0050661">
    <property type="term" value="F:NADP binding"/>
    <property type="evidence" value="ECO:0007669"/>
    <property type="project" value="UniProtKB-UniRule"/>
</dbReference>
<dbReference type="PANTHER" id="PTHR23429">
    <property type="entry name" value="GLUCOSE-6-PHOSPHATE 1-DEHYDROGENASE G6PD"/>
    <property type="match status" value="1"/>
</dbReference>
<dbReference type="PIRSF" id="PIRSF000110">
    <property type="entry name" value="G6PD"/>
    <property type="match status" value="1"/>
</dbReference>
<dbReference type="InterPro" id="IPR022674">
    <property type="entry name" value="G6P_DH_NAD-bd"/>
</dbReference>
<dbReference type="Proteomes" id="UP000177235">
    <property type="component" value="Unassembled WGS sequence"/>
</dbReference>
<keyword evidence="4 7" id="KW-0521">NADP</keyword>
<dbReference type="HAMAP" id="MF_00966">
    <property type="entry name" value="G6PD"/>
    <property type="match status" value="1"/>
</dbReference>
<feature type="binding site" evidence="7">
    <location>
        <position position="333"/>
    </location>
    <ligand>
        <name>substrate</name>
    </ligand>
</feature>
<dbReference type="SUPFAM" id="SSF51735">
    <property type="entry name" value="NAD(P)-binding Rossmann-fold domains"/>
    <property type="match status" value="1"/>
</dbReference>
<comment type="caution">
    <text evidence="10">The sequence shown here is derived from an EMBL/GenBank/DDBJ whole genome shotgun (WGS) entry which is preliminary data.</text>
</comment>
<dbReference type="EMBL" id="MFFF01000021">
    <property type="protein sequence ID" value="OGE99350.1"/>
    <property type="molecule type" value="Genomic_DNA"/>
</dbReference>
<feature type="binding site" evidence="7">
    <location>
        <position position="338"/>
    </location>
    <ligand>
        <name>substrate</name>
    </ligand>
</feature>
<gene>
    <name evidence="7" type="primary">zwf</name>
    <name evidence="10" type="ORF">A3J05_00335</name>
</gene>
<dbReference type="AlphaFoldDB" id="A0A1F5QC55"/>
<dbReference type="GO" id="GO:0004345">
    <property type="term" value="F:glucose-6-phosphate dehydrogenase activity"/>
    <property type="evidence" value="ECO:0007669"/>
    <property type="project" value="UniProtKB-UniRule"/>
</dbReference>
<keyword evidence="6 7" id="KW-0119">Carbohydrate metabolism</keyword>
<evidence type="ECO:0000313" key="10">
    <source>
        <dbReference type="EMBL" id="OGE99350.1"/>
    </source>
</evidence>
<reference evidence="10 11" key="1">
    <citation type="journal article" date="2016" name="Nat. Commun.">
        <title>Thousands of microbial genomes shed light on interconnected biogeochemical processes in an aquifer system.</title>
        <authorList>
            <person name="Anantharaman K."/>
            <person name="Brown C.T."/>
            <person name="Hug L.A."/>
            <person name="Sharon I."/>
            <person name="Castelle C.J."/>
            <person name="Probst A.J."/>
            <person name="Thomas B.C."/>
            <person name="Singh A."/>
            <person name="Wilkins M.J."/>
            <person name="Karaoz U."/>
            <person name="Brodie E.L."/>
            <person name="Williams K.H."/>
            <person name="Hubbard S.S."/>
            <person name="Banfield J.F."/>
        </authorList>
    </citation>
    <scope>NUCLEOTIDE SEQUENCE [LARGE SCALE GENOMIC DNA]</scope>
</reference>
<dbReference type="EC" id="1.1.1.49" evidence="7"/>
<protein>
    <recommendedName>
        <fullName evidence="7">Glucose-6-phosphate 1-dehydrogenase</fullName>
        <shortName evidence="7">G6PD</shortName>
        <ecNumber evidence="7">1.1.1.49</ecNumber>
    </recommendedName>
</protein>
<feature type="binding site" evidence="7">
    <location>
        <position position="181"/>
    </location>
    <ligand>
        <name>substrate</name>
    </ligand>
</feature>
<feature type="domain" description="Glucose-6-phosphate dehydrogenase C-terminal" evidence="9">
    <location>
        <begin position="193"/>
        <end position="477"/>
    </location>
</feature>
<dbReference type="Gene3D" id="3.40.50.720">
    <property type="entry name" value="NAD(P)-binding Rossmann-like Domain"/>
    <property type="match status" value="1"/>
</dbReference>
<dbReference type="UniPathway" id="UPA00115">
    <property type="reaction ID" value="UER00408"/>
</dbReference>
<feature type="binding site" evidence="7">
    <location>
        <begin position="18"/>
        <end position="25"/>
    </location>
    <ligand>
        <name>NADP(+)</name>
        <dbReference type="ChEBI" id="CHEBI:58349"/>
    </ligand>
</feature>
<comment type="caution">
    <text evidence="7">Lacks conserved residue(s) required for the propagation of feature annotation.</text>
</comment>
<dbReference type="SUPFAM" id="SSF55347">
    <property type="entry name" value="Glyceraldehyde-3-phosphate dehydrogenase-like, C-terminal domain"/>
    <property type="match status" value="1"/>
</dbReference>
<dbReference type="PANTHER" id="PTHR23429:SF0">
    <property type="entry name" value="GLUCOSE-6-PHOSPHATE 1-DEHYDROGENASE"/>
    <property type="match status" value="1"/>
</dbReference>
<keyword evidence="5 7" id="KW-0560">Oxidoreductase</keyword>
<dbReference type="PROSITE" id="PS00069">
    <property type="entry name" value="G6P_DEHYDROGENASE"/>
    <property type="match status" value="1"/>
</dbReference>
<dbReference type="GO" id="GO:0009051">
    <property type="term" value="P:pentose-phosphate shunt, oxidative branch"/>
    <property type="evidence" value="ECO:0007669"/>
    <property type="project" value="TreeGrafter"/>
</dbReference>
<organism evidence="10 11">
    <name type="scientific">Candidatus Doudnabacteria bacterium RIFCSPLOWO2_02_FULL_48_13</name>
    <dbReference type="NCBI Taxonomy" id="1817845"/>
    <lineage>
        <taxon>Bacteria</taxon>
        <taxon>Candidatus Doudnaibacteriota</taxon>
    </lineage>
</organism>
<evidence type="ECO:0000256" key="7">
    <source>
        <dbReference type="HAMAP-Rule" id="MF_00966"/>
    </source>
</evidence>
<comment type="function">
    <text evidence="7">Catalyzes the oxidation of glucose 6-phosphate to 6-phosphogluconolactone.</text>
</comment>
<keyword evidence="3 7" id="KW-0313">Glucose metabolism</keyword>
<dbReference type="NCBIfam" id="TIGR00871">
    <property type="entry name" value="zwf"/>
    <property type="match status" value="1"/>
</dbReference>
<dbReference type="GO" id="GO:0005829">
    <property type="term" value="C:cytosol"/>
    <property type="evidence" value="ECO:0007669"/>
    <property type="project" value="TreeGrafter"/>
</dbReference>
<feature type="binding site" evidence="7">
    <location>
        <position position="151"/>
    </location>
    <ligand>
        <name>NADP(+)</name>
        <dbReference type="ChEBI" id="CHEBI:58349"/>
    </ligand>
</feature>
<evidence type="ECO:0000256" key="6">
    <source>
        <dbReference type="ARBA" id="ARBA00023277"/>
    </source>
</evidence>
<comment type="pathway">
    <text evidence="1 7">Carbohydrate degradation; pentose phosphate pathway; D-ribulose 5-phosphate from D-glucose 6-phosphate (oxidative stage): step 1/3.</text>
</comment>
<dbReference type="Pfam" id="PF00479">
    <property type="entry name" value="G6PD_N"/>
    <property type="match status" value="1"/>
</dbReference>